<accession>A0A0N4UH94</accession>
<proteinExistence type="inferred from homology"/>
<dbReference type="InterPro" id="IPR018610">
    <property type="entry name" value="UVSSA"/>
</dbReference>
<dbReference type="InterPro" id="IPR049408">
    <property type="entry name" value="UVSSA_N_a-solenoid_rpt"/>
</dbReference>
<evidence type="ECO:0000256" key="10">
    <source>
        <dbReference type="SAM" id="MobiDB-lite"/>
    </source>
</evidence>
<evidence type="ECO:0000256" key="3">
    <source>
        <dbReference type="ARBA" id="ARBA00022454"/>
    </source>
</evidence>
<organism evidence="13 15">
    <name type="scientific">Dracunculus medinensis</name>
    <name type="common">Guinea worm</name>
    <dbReference type="NCBI Taxonomy" id="318479"/>
    <lineage>
        <taxon>Eukaryota</taxon>
        <taxon>Metazoa</taxon>
        <taxon>Ecdysozoa</taxon>
        <taxon>Nematoda</taxon>
        <taxon>Chromadorea</taxon>
        <taxon>Rhabditida</taxon>
        <taxon>Spirurina</taxon>
        <taxon>Dracunculoidea</taxon>
        <taxon>Dracunculidae</taxon>
        <taxon>Dracunculus</taxon>
    </lineage>
</organism>
<evidence type="ECO:0000313" key="15">
    <source>
        <dbReference type="WBParaSite" id="DME_0000690501-mRNA-1"/>
    </source>
</evidence>
<keyword evidence="3" id="KW-0158">Chromosome</keyword>
<keyword evidence="8" id="KW-0175">Coiled coil</keyword>
<comment type="similarity">
    <text evidence="2">Belongs to the UVSSA family.</text>
</comment>
<evidence type="ECO:0000256" key="9">
    <source>
        <dbReference type="ARBA" id="ARBA00023204"/>
    </source>
</evidence>
<dbReference type="Proteomes" id="UP000274756">
    <property type="component" value="Unassembled WGS sequence"/>
</dbReference>
<sequence>MAADQSIGLQIVRSHLRYLVKNFCLSTRKFDEVRLKELKNFVRRNQPVIFNFIKELLVFLKQPFVEIRIAVLLICDEFFQRSHVFRLELSNRLHDFLVLSAEISPMQVSLPFSRKDSIILKSETFRIVKSWHEKFSAAYPKLQHSFAVLLACGIDQSSTTHETQENEINRRKRAKARFVVAEITKEFNDSRGDIMRCIRETHCALELLVPKFESEKSRTANTVMKSLDDRPLLDTLHGYVSSDTISITIPLEAPVLTRNQANEALIDSLNDCLKMLRYFENLITKWLLKLTKYGCEGEMVIRDAIETRAKLKSEIGKCEELKLSKYSMRSRYSSDSDSDDFEDVPEKEGYEPNFKMPYEVPPYVMSRIEKQSQLPLTEHFVHGRDNGSSEVGPSKANVPILPFGLDLKYWGERDIRPAEIPLNCYDCHPFWRATKDSNEIVRDSVEVYHSRLITYVGPKLTVQQCRAPRKDGSLCPRKEHRKCPIHGLIIERDEMGYPVEQQPLVQKRSSAMMDNEFLKDIERAIGVNLSDKTKYRSRRKDMMNDGSEVRRRLSTKLFNRRSLKRISETLDSIRKAKAAKNFQHQFNYAVSNH</sequence>
<evidence type="ECO:0000313" key="14">
    <source>
        <dbReference type="Proteomes" id="UP000274756"/>
    </source>
</evidence>
<evidence type="ECO:0000256" key="6">
    <source>
        <dbReference type="ARBA" id="ARBA00022771"/>
    </source>
</evidence>
<evidence type="ECO:0000256" key="7">
    <source>
        <dbReference type="ARBA" id="ARBA00022833"/>
    </source>
</evidence>
<dbReference type="Pfam" id="PF20867">
    <property type="entry name" value="UVSSA_N"/>
    <property type="match status" value="1"/>
</dbReference>
<dbReference type="Pfam" id="PF09740">
    <property type="entry name" value="DUF2043"/>
    <property type="match status" value="1"/>
</dbReference>
<evidence type="ECO:0000259" key="11">
    <source>
        <dbReference type="Pfam" id="PF09740"/>
    </source>
</evidence>
<dbReference type="AlphaFoldDB" id="A0A0N4UH94"/>
<dbReference type="WBParaSite" id="DME_0000690501-mRNA-1">
    <property type="protein sequence ID" value="DME_0000690501-mRNA-1"/>
    <property type="gene ID" value="DME_0000690501"/>
</dbReference>
<dbReference type="STRING" id="318479.A0A0N4UH94"/>
<evidence type="ECO:0000313" key="12">
    <source>
        <dbReference type="EMBL" id="VDN51546.1"/>
    </source>
</evidence>
<evidence type="ECO:0000313" key="13">
    <source>
        <dbReference type="Proteomes" id="UP000038040"/>
    </source>
</evidence>
<dbReference type="InterPro" id="IPR049431">
    <property type="entry name" value="UVSSA_C"/>
</dbReference>
<comment type="subcellular location">
    <subcellularLocation>
        <location evidence="1">Chromosome</location>
    </subcellularLocation>
</comment>
<evidence type="ECO:0000256" key="4">
    <source>
        <dbReference type="ARBA" id="ARBA00022723"/>
    </source>
</evidence>
<dbReference type="PANTHER" id="PTHR28670:SF1">
    <property type="entry name" value="UV-STIMULATED SCAFFOLD PROTEIN A"/>
    <property type="match status" value="1"/>
</dbReference>
<dbReference type="GO" id="GO:0008270">
    <property type="term" value="F:zinc ion binding"/>
    <property type="evidence" value="ECO:0007669"/>
    <property type="project" value="UniProtKB-KW"/>
</dbReference>
<keyword evidence="14" id="KW-1185">Reference proteome</keyword>
<dbReference type="Proteomes" id="UP000038040">
    <property type="component" value="Unplaced"/>
</dbReference>
<evidence type="ECO:0000256" key="1">
    <source>
        <dbReference type="ARBA" id="ARBA00004286"/>
    </source>
</evidence>
<dbReference type="GO" id="GO:0000993">
    <property type="term" value="F:RNA polymerase II complex binding"/>
    <property type="evidence" value="ECO:0007669"/>
    <property type="project" value="TreeGrafter"/>
</dbReference>
<keyword evidence="7" id="KW-0862">Zinc</keyword>
<feature type="region of interest" description="Disordered" evidence="10">
    <location>
        <begin position="331"/>
        <end position="350"/>
    </location>
</feature>
<dbReference type="EMBL" id="UYYG01000023">
    <property type="protein sequence ID" value="VDN51546.1"/>
    <property type="molecule type" value="Genomic_DNA"/>
</dbReference>
<evidence type="ECO:0000256" key="5">
    <source>
        <dbReference type="ARBA" id="ARBA00022763"/>
    </source>
</evidence>
<dbReference type="GO" id="GO:0009411">
    <property type="term" value="P:response to UV"/>
    <property type="evidence" value="ECO:0007669"/>
    <property type="project" value="InterPro"/>
</dbReference>
<feature type="domain" description="UV-stimulated scaffold protein A C-terminal" evidence="11">
    <location>
        <begin position="397"/>
        <end position="500"/>
    </location>
</feature>
<name>A0A0N4UH94_DRAME</name>
<keyword evidence="4" id="KW-0479">Metal-binding</keyword>
<dbReference type="GO" id="GO:0005694">
    <property type="term" value="C:chromosome"/>
    <property type="evidence" value="ECO:0007669"/>
    <property type="project" value="UniProtKB-SubCell"/>
</dbReference>
<dbReference type="OrthoDB" id="5594015at2759"/>
<keyword evidence="9" id="KW-0234">DNA repair</keyword>
<protein>
    <submittedName>
        <fullName evidence="15">UV-stimulated scaffold protein A</fullName>
    </submittedName>
</protein>
<dbReference type="GO" id="GO:0006283">
    <property type="term" value="P:transcription-coupled nucleotide-excision repair"/>
    <property type="evidence" value="ECO:0007669"/>
    <property type="project" value="TreeGrafter"/>
</dbReference>
<evidence type="ECO:0000256" key="2">
    <source>
        <dbReference type="ARBA" id="ARBA00009240"/>
    </source>
</evidence>
<evidence type="ECO:0000256" key="8">
    <source>
        <dbReference type="ARBA" id="ARBA00023054"/>
    </source>
</evidence>
<dbReference type="PANTHER" id="PTHR28670">
    <property type="entry name" value="UV-STIMULATED SCAFFOLD PROTEIN A"/>
    <property type="match status" value="1"/>
</dbReference>
<reference evidence="12 14" key="2">
    <citation type="submission" date="2018-11" db="EMBL/GenBank/DDBJ databases">
        <authorList>
            <consortium name="Pathogen Informatics"/>
        </authorList>
    </citation>
    <scope>NUCLEOTIDE SEQUENCE [LARGE SCALE GENOMIC DNA]</scope>
</reference>
<keyword evidence="5" id="KW-0227">DNA damage</keyword>
<gene>
    <name evidence="12" type="ORF">DME_LOCUS1519</name>
</gene>
<reference evidence="15" key="1">
    <citation type="submission" date="2017-02" db="UniProtKB">
        <authorList>
            <consortium name="WormBaseParasite"/>
        </authorList>
    </citation>
    <scope>IDENTIFICATION</scope>
</reference>
<keyword evidence="6" id="KW-0863">Zinc-finger</keyword>